<accession>G1Q6N4</accession>
<evidence type="ECO:0000313" key="9">
    <source>
        <dbReference type="Ensembl" id="ENSMLUP00000019367.1"/>
    </source>
</evidence>
<dbReference type="SMART" id="SM00527">
    <property type="entry name" value="HMG17"/>
    <property type="match status" value="1"/>
</dbReference>
<dbReference type="GO" id="GO:0000785">
    <property type="term" value="C:chromatin"/>
    <property type="evidence" value="ECO:0007669"/>
    <property type="project" value="InterPro"/>
</dbReference>
<dbReference type="GO" id="GO:0031492">
    <property type="term" value="F:nucleosomal DNA binding"/>
    <property type="evidence" value="ECO:0007669"/>
    <property type="project" value="InterPro"/>
</dbReference>
<comment type="similarity">
    <text evidence="2">Belongs to the HMGN family.</text>
</comment>
<dbReference type="Proteomes" id="UP000001074">
    <property type="component" value="Unassembled WGS sequence"/>
</dbReference>
<evidence type="ECO:0000313" key="10">
    <source>
        <dbReference type="Proteomes" id="UP000001074"/>
    </source>
</evidence>
<dbReference type="PRINTS" id="PR00925">
    <property type="entry name" value="NONHISHMG17"/>
</dbReference>
<dbReference type="GO" id="GO:0005634">
    <property type="term" value="C:nucleus"/>
    <property type="evidence" value="ECO:0007669"/>
    <property type="project" value="UniProtKB-SubCell"/>
</dbReference>
<evidence type="ECO:0000256" key="8">
    <source>
        <dbReference type="SAM" id="MobiDB-lite"/>
    </source>
</evidence>
<evidence type="ECO:0000256" key="4">
    <source>
        <dbReference type="ARBA" id="ARBA00023242"/>
    </source>
</evidence>
<dbReference type="PANTHER" id="PTHR23087:SF13">
    <property type="entry name" value="NON-HISTONE CHROMOSOMAL PROTEIN HMG-17"/>
    <property type="match status" value="1"/>
</dbReference>
<dbReference type="Ensembl" id="ENSMLUT00000008494.2">
    <property type="protein sequence ID" value="ENSMLUP00000019367.1"/>
    <property type="gene ID" value="ENSMLUG00000008504.2"/>
</dbReference>
<dbReference type="Pfam" id="PF01101">
    <property type="entry name" value="HMG14_17"/>
    <property type="match status" value="1"/>
</dbReference>
<comment type="subcellular location">
    <subcellularLocation>
        <location evidence="1">Nucleus</location>
    </subcellularLocation>
</comment>
<reference evidence="9" key="3">
    <citation type="submission" date="2025-09" db="UniProtKB">
        <authorList>
            <consortium name="Ensembl"/>
        </authorList>
    </citation>
    <scope>IDENTIFICATION</scope>
</reference>
<evidence type="ECO:0000256" key="5">
    <source>
        <dbReference type="ARBA" id="ARBA00037490"/>
    </source>
</evidence>
<dbReference type="PANTHER" id="PTHR23087">
    <property type="entry name" value="NONHISTONE CHROMOSOMAL PROTEIN HMG"/>
    <property type="match status" value="1"/>
</dbReference>
<dbReference type="HOGENOM" id="CLU_141985_0_2_1"/>
<comment type="function">
    <text evidence="5">Binds to the inner side of the nucleosomal DNA thus altering the interaction between the DNA and the histone octamer. May be involved in the process which maintains transcribable genes in a unique chromatin conformation.</text>
</comment>
<keyword evidence="10" id="KW-1185">Reference proteome</keyword>
<organism evidence="9 10">
    <name type="scientific">Myotis lucifugus</name>
    <name type="common">Little brown bat</name>
    <dbReference type="NCBI Taxonomy" id="59463"/>
    <lineage>
        <taxon>Eukaryota</taxon>
        <taxon>Metazoa</taxon>
        <taxon>Chordata</taxon>
        <taxon>Craniata</taxon>
        <taxon>Vertebrata</taxon>
        <taxon>Euteleostomi</taxon>
        <taxon>Mammalia</taxon>
        <taxon>Eutheria</taxon>
        <taxon>Laurasiatheria</taxon>
        <taxon>Chiroptera</taxon>
        <taxon>Yangochiroptera</taxon>
        <taxon>Vespertilionidae</taxon>
        <taxon>Myotis</taxon>
    </lineage>
</organism>
<protein>
    <recommendedName>
        <fullName evidence="6">Non-histone chromosomal protein HMG-17</fullName>
    </recommendedName>
    <alternativeName>
        <fullName evidence="7">High mobility group nucleosome-binding domain-containing protein 2</fullName>
    </alternativeName>
</protein>
<evidence type="ECO:0000256" key="1">
    <source>
        <dbReference type="ARBA" id="ARBA00004123"/>
    </source>
</evidence>
<dbReference type="eggNOG" id="ENOG502RUCS">
    <property type="taxonomic scope" value="Eukaryota"/>
</dbReference>
<keyword evidence="4" id="KW-0539">Nucleus</keyword>
<dbReference type="InterPro" id="IPR000079">
    <property type="entry name" value="HMGN_fam"/>
</dbReference>
<dbReference type="OMA" id="PCPKIAT"/>
<dbReference type="InParanoid" id="G1Q6N4"/>
<reference evidence="9 10" key="1">
    <citation type="journal article" date="2011" name="Nature">
        <title>A high-resolution map of human evolutionary constraint using 29 mammals.</title>
        <authorList>
            <person name="Lindblad-Toh K."/>
            <person name="Garber M."/>
            <person name="Zuk O."/>
            <person name="Lin M.F."/>
            <person name="Parker B.J."/>
            <person name="Washietl S."/>
            <person name="Kheradpour P."/>
            <person name="Ernst J."/>
            <person name="Jordan G."/>
            <person name="Mauceli E."/>
            <person name="Ward L.D."/>
            <person name="Lowe C.B."/>
            <person name="Holloway A.K."/>
            <person name="Clamp M."/>
            <person name="Gnerre S."/>
            <person name="Alfoldi J."/>
            <person name="Beal K."/>
            <person name="Chang J."/>
            <person name="Clawson H."/>
            <person name="Cuff J."/>
            <person name="Di Palma F."/>
            <person name="Fitzgerald S."/>
            <person name="Flicek P."/>
            <person name="Guttman M."/>
            <person name="Hubisz M.J."/>
            <person name="Jaffe D.B."/>
            <person name="Jungreis I."/>
            <person name="Kent W.J."/>
            <person name="Kostka D."/>
            <person name="Lara M."/>
            <person name="Martins A.L."/>
            <person name="Massingham T."/>
            <person name="Moltke I."/>
            <person name="Raney B.J."/>
            <person name="Rasmussen M.D."/>
            <person name="Robinson J."/>
            <person name="Stark A."/>
            <person name="Vilella A.J."/>
            <person name="Wen J."/>
            <person name="Xie X."/>
            <person name="Zody M.C."/>
            <person name="Baldwin J."/>
            <person name="Bloom T."/>
            <person name="Chin C.W."/>
            <person name="Heiman D."/>
            <person name="Nicol R."/>
            <person name="Nusbaum C."/>
            <person name="Young S."/>
            <person name="Wilkinson J."/>
            <person name="Worley K.C."/>
            <person name="Kovar C.L."/>
            <person name="Muzny D.M."/>
            <person name="Gibbs R.A."/>
            <person name="Cree A."/>
            <person name="Dihn H.H."/>
            <person name="Fowler G."/>
            <person name="Jhangiani S."/>
            <person name="Joshi V."/>
            <person name="Lee S."/>
            <person name="Lewis L.R."/>
            <person name="Nazareth L.V."/>
            <person name="Okwuonu G."/>
            <person name="Santibanez J."/>
            <person name="Warren W.C."/>
            <person name="Mardis E.R."/>
            <person name="Weinstock G.M."/>
            <person name="Wilson R.K."/>
            <person name="Delehaunty K."/>
            <person name="Dooling D."/>
            <person name="Fronik C."/>
            <person name="Fulton L."/>
            <person name="Fulton B."/>
            <person name="Graves T."/>
            <person name="Minx P."/>
            <person name="Sodergren E."/>
            <person name="Birney E."/>
            <person name="Margulies E.H."/>
            <person name="Herrero J."/>
            <person name="Green E.D."/>
            <person name="Haussler D."/>
            <person name="Siepel A."/>
            <person name="Goldman N."/>
            <person name="Pollard K.S."/>
            <person name="Pedersen J.S."/>
            <person name="Lander E.S."/>
            <person name="Kellis M."/>
        </authorList>
    </citation>
    <scope>NUCLEOTIDE SEQUENCE [LARGE SCALE GENOMIC DNA]</scope>
</reference>
<feature type="region of interest" description="Disordered" evidence="8">
    <location>
        <begin position="1"/>
        <end position="83"/>
    </location>
</feature>
<dbReference type="STRING" id="59463.ENSMLUP00000019367"/>
<dbReference type="GeneTree" id="ENSGT00950000182802"/>
<name>G1Q6N4_MYOLU</name>
<proteinExistence type="inferred from homology"/>
<feature type="compositionally biased region" description="Basic and acidic residues" evidence="8">
    <location>
        <begin position="1"/>
        <end position="22"/>
    </location>
</feature>
<reference evidence="9" key="2">
    <citation type="submission" date="2025-08" db="UniProtKB">
        <authorList>
            <consortium name="Ensembl"/>
        </authorList>
    </citation>
    <scope>IDENTIFICATION</scope>
</reference>
<evidence type="ECO:0000256" key="3">
    <source>
        <dbReference type="ARBA" id="ARBA00023125"/>
    </source>
</evidence>
<dbReference type="EMBL" id="AAPE02007623">
    <property type="status" value="NOT_ANNOTATED_CDS"/>
    <property type="molecule type" value="Genomic_DNA"/>
</dbReference>
<evidence type="ECO:0000256" key="7">
    <source>
        <dbReference type="ARBA" id="ARBA00042290"/>
    </source>
</evidence>
<feature type="compositionally biased region" description="Basic and acidic residues" evidence="8">
    <location>
        <begin position="37"/>
        <end position="61"/>
    </location>
</feature>
<dbReference type="GO" id="GO:0006325">
    <property type="term" value="P:chromatin organization"/>
    <property type="evidence" value="ECO:0007669"/>
    <property type="project" value="TreeGrafter"/>
</dbReference>
<sequence>HAQGKAEGDAKGDKAKVKDKPQRRSTRLLTKPVLPKPEPKPQKALAKKGEKVLKGKRRQADPAENGDSKTSQAQKAESARDAK</sequence>
<evidence type="ECO:0000256" key="6">
    <source>
        <dbReference type="ARBA" id="ARBA00040304"/>
    </source>
</evidence>
<keyword evidence="3" id="KW-0238">DNA-binding</keyword>
<dbReference type="AlphaFoldDB" id="G1Q6N4"/>
<evidence type="ECO:0000256" key="2">
    <source>
        <dbReference type="ARBA" id="ARBA00007696"/>
    </source>
</evidence>